<dbReference type="Proteomes" id="UP001151002">
    <property type="component" value="Unassembled WGS sequence"/>
</dbReference>
<dbReference type="Pfam" id="PF03547">
    <property type="entry name" value="Mem_trans"/>
    <property type="match status" value="1"/>
</dbReference>
<feature type="transmembrane region" description="Helical" evidence="7">
    <location>
        <begin position="6"/>
        <end position="23"/>
    </location>
</feature>
<comment type="subcellular location">
    <subcellularLocation>
        <location evidence="1">Membrane</location>
        <topology evidence="1">Multi-pass membrane protein</topology>
    </subcellularLocation>
</comment>
<protein>
    <submittedName>
        <fullName evidence="8">AEC family transporter</fullName>
    </submittedName>
</protein>
<accession>A0ABT4AY06</accession>
<feature type="transmembrane region" description="Helical" evidence="7">
    <location>
        <begin position="191"/>
        <end position="212"/>
    </location>
</feature>
<dbReference type="RefSeq" id="WP_267563204.1">
    <property type="nucleotide sequence ID" value="NZ_JAPNTZ010000004.1"/>
</dbReference>
<name>A0ABT4AY06_9ACTN</name>
<evidence type="ECO:0000256" key="2">
    <source>
        <dbReference type="ARBA" id="ARBA00022448"/>
    </source>
</evidence>
<reference evidence="8" key="1">
    <citation type="submission" date="2022-11" db="EMBL/GenBank/DDBJ databases">
        <authorList>
            <person name="Somphong A."/>
            <person name="Phongsopitanun W."/>
        </authorList>
    </citation>
    <scope>NUCLEOTIDE SEQUENCE</scope>
    <source>
        <strain evidence="8">Pm04-4</strain>
    </source>
</reference>
<feature type="transmembrane region" description="Helical" evidence="7">
    <location>
        <begin position="257"/>
        <end position="276"/>
    </location>
</feature>
<keyword evidence="3" id="KW-1003">Cell membrane</keyword>
<keyword evidence="5 7" id="KW-1133">Transmembrane helix</keyword>
<gene>
    <name evidence="8" type="ORF">OWR29_14105</name>
</gene>
<evidence type="ECO:0000256" key="5">
    <source>
        <dbReference type="ARBA" id="ARBA00022989"/>
    </source>
</evidence>
<feature type="transmembrane region" description="Helical" evidence="7">
    <location>
        <begin position="35"/>
        <end position="55"/>
    </location>
</feature>
<dbReference type="PANTHER" id="PTHR36838">
    <property type="entry name" value="AUXIN EFFLUX CARRIER FAMILY PROTEIN"/>
    <property type="match status" value="1"/>
</dbReference>
<dbReference type="InterPro" id="IPR004776">
    <property type="entry name" value="Mem_transp_PIN-like"/>
</dbReference>
<evidence type="ECO:0000256" key="6">
    <source>
        <dbReference type="ARBA" id="ARBA00023136"/>
    </source>
</evidence>
<keyword evidence="4 7" id="KW-0812">Transmembrane</keyword>
<evidence type="ECO:0000256" key="1">
    <source>
        <dbReference type="ARBA" id="ARBA00004141"/>
    </source>
</evidence>
<evidence type="ECO:0000313" key="9">
    <source>
        <dbReference type="Proteomes" id="UP001151002"/>
    </source>
</evidence>
<feature type="transmembrane region" description="Helical" evidence="7">
    <location>
        <begin position="283"/>
        <end position="303"/>
    </location>
</feature>
<evidence type="ECO:0000256" key="3">
    <source>
        <dbReference type="ARBA" id="ARBA00022475"/>
    </source>
</evidence>
<evidence type="ECO:0000256" key="7">
    <source>
        <dbReference type="SAM" id="Phobius"/>
    </source>
</evidence>
<feature type="transmembrane region" description="Helical" evidence="7">
    <location>
        <begin position="168"/>
        <end position="185"/>
    </location>
</feature>
<feature type="transmembrane region" description="Helical" evidence="7">
    <location>
        <begin position="224"/>
        <end position="245"/>
    </location>
</feature>
<feature type="transmembrane region" description="Helical" evidence="7">
    <location>
        <begin position="127"/>
        <end position="148"/>
    </location>
</feature>
<feature type="transmembrane region" description="Helical" evidence="7">
    <location>
        <begin position="97"/>
        <end position="121"/>
    </location>
</feature>
<dbReference type="PANTHER" id="PTHR36838:SF1">
    <property type="entry name" value="SLR1864 PROTEIN"/>
    <property type="match status" value="1"/>
</dbReference>
<evidence type="ECO:0000256" key="4">
    <source>
        <dbReference type="ARBA" id="ARBA00022692"/>
    </source>
</evidence>
<dbReference type="EMBL" id="JAPNTZ010000004">
    <property type="protein sequence ID" value="MCY1139127.1"/>
    <property type="molecule type" value="Genomic_DNA"/>
</dbReference>
<organism evidence="8 9">
    <name type="scientific">Paractinoplanes pyxinae</name>
    <dbReference type="NCBI Taxonomy" id="2997416"/>
    <lineage>
        <taxon>Bacteria</taxon>
        <taxon>Bacillati</taxon>
        <taxon>Actinomycetota</taxon>
        <taxon>Actinomycetes</taxon>
        <taxon>Micromonosporales</taxon>
        <taxon>Micromonosporaceae</taxon>
        <taxon>Paractinoplanes</taxon>
    </lineage>
</organism>
<sequence>MAGEIATALLPVFFVLALGYGAGKRGLVDNTNVDTLNTLVMSIALPIALFTSLAAGRRDAVLARWPLAVSFFLAMAVVYAGTYVVQRRIHGLKPGEAALQALTVAFPNLAAVGLPLVGSVLGPDAVLSVAAALGIGSITLTPYTIVVLERERGGAVGRVIRKSLRNPVVLGPLLGLAWSLSGLPLPDVLRATLTAIGSVTGGVALFLTGLVLSAQAVEFSRNAYVSTVVAAVVRPGLGYLAVLAFGLTGPLAQETVLLLAVPPGFFGVLLGIGYHVRPAVAGTTLLFATLASAVTLSAVIALLPRF</sequence>
<keyword evidence="9" id="KW-1185">Reference proteome</keyword>
<evidence type="ECO:0000313" key="8">
    <source>
        <dbReference type="EMBL" id="MCY1139127.1"/>
    </source>
</evidence>
<feature type="transmembrane region" description="Helical" evidence="7">
    <location>
        <begin position="67"/>
        <end position="85"/>
    </location>
</feature>
<keyword evidence="6 7" id="KW-0472">Membrane</keyword>
<proteinExistence type="predicted"/>
<keyword evidence="2" id="KW-0813">Transport</keyword>
<comment type="caution">
    <text evidence="8">The sequence shown here is derived from an EMBL/GenBank/DDBJ whole genome shotgun (WGS) entry which is preliminary data.</text>
</comment>